<feature type="transmembrane region" description="Helical" evidence="7">
    <location>
        <begin position="39"/>
        <end position="57"/>
    </location>
</feature>
<evidence type="ECO:0000256" key="7">
    <source>
        <dbReference type="SAM" id="Phobius"/>
    </source>
</evidence>
<dbReference type="Pfam" id="PF00563">
    <property type="entry name" value="EAL"/>
    <property type="match status" value="1"/>
</dbReference>
<dbReference type="OrthoDB" id="5571542at2"/>
<comment type="cofactor">
    <cofactor evidence="1">
        <name>Mg(2+)</name>
        <dbReference type="ChEBI" id="CHEBI:18420"/>
    </cofactor>
</comment>
<dbReference type="PROSITE" id="PS50112">
    <property type="entry name" value="PAS"/>
    <property type="match status" value="4"/>
</dbReference>
<dbReference type="PROSITE" id="PS50887">
    <property type="entry name" value="GGDEF"/>
    <property type="match status" value="1"/>
</dbReference>
<feature type="domain" description="PAS" evidence="8">
    <location>
        <begin position="302"/>
        <end position="344"/>
    </location>
</feature>
<dbReference type="InterPro" id="IPR035919">
    <property type="entry name" value="EAL_sf"/>
</dbReference>
<dbReference type="SMART" id="SM00086">
    <property type="entry name" value="PAC"/>
    <property type="match status" value="4"/>
</dbReference>
<dbReference type="InterPro" id="IPR000014">
    <property type="entry name" value="PAS"/>
</dbReference>
<sequence length="1363" mass="154313">MTFPHYRWQDLSSMLLMATVYALLAKLMLSYFSVAGNVTLIWFPGGIALSALLLKGLRLWPGVFVGAFAAGLLVDDGIWLCFVTALGNTLESVLAAWLLNRSHRFSLDLAKPEHLRTLTLVGAFCSVISVTCGPVAMGFQGLFPVQALPQVMLHWWMADAFGIITLTPVILIWRHWPSGWFQGKRGFEALGFIGLTVFVALLVFLDVLQKQLADLPRTYWMFAFLFWGAMRFGRHGVQFVVILTASTALLGAAAGKGVFADDFEISGLLNFWLFQSLFSWIGSVLALTLHDLREADSFLRSSERRLEAIISASPVAYVLNDDQFNITLLNPAFIKTFGYTLADISTLADWWKTAYPDPEYRRWVETRWLQQLDQAKQTGQAFQSFEMDVHCKNGDIKHVLVGAVPLEGICSGEHLVIMLDLTEQYHANKILIDTNILLQTILETLPLRVFWKDQQSRYLGANQLFAQDAGLDSVAELLGKNDFQLSWSQQATLCQADDLQVMQSGVSRLAYEELRTRPTGEEIWLRVSKLPLRNSEQQIIGVMGVYEDITMRKRLDDQLLWRTTFMETLLDSSPDGVLVVDAEGNKLIQNQRVSELWGIPVEIAGQSDDGVQLEFVKQKLKNPEQFLQQVTRYYNDPTLTGCDEIELIDGVVLERYTGPVRDRLGQYYGRIWHFTDVTEARRAQKALLQKQYYQRALLDNFPFLVWLKDKNCRYLAANRVFTEQLGISVDQVIGKTDFDIFPIDLAQRYQVDDRAVMDSKQHMHVEEKMQLNGECRWVETHKSPLLDDQNQVLGSVGFARDISQRKETEEALKLSALVFENSSEAMLVTDADNKILNVNAAFTHMTGYTAEDVLGKDPKMLSAGEHDPAFYQAMWQSINATGTWHGELKNRRKSGEVYIEETFINTIYDDDKQPQRRVALFSDITQRKQTEEQIWRHANFDPLTGLLNRRMVRERIEQEIKISHRMQQRFCLMIIDLDHFKEVNDTLGHEMGDELLQQAAQRLLSCVRESDVVARLGGDEFTILLNEIDSVNSPERAAKELVNQLSQPFTLGDEQVYVSASIGITLYPEDGQELSQLLRNADQAMYAAKSQGRNCYSFFTQSMQIALSTRAAMINDLRGALAKQEFKLVYQPIVELANGKIYKAEALLRWLHPQRGLVSPAEFVPLAEESGLINEIGDWVFHTAAAQVGLWRKTLHTDFQISINKSPLQFLDARHNPADWISFLQSAGLPGQAIVVEITEGLLLEASQRTAEQLLVFRDAGVQVAIDDFGTGYSALSYLKKFDIDYLKIDQSFVCNLSAESSDFVLCEAIIVMAHKLGLKVIAEGVETELQRDLLASVACDYAQGYLFAKPMPAEEFEAQWRS</sequence>
<dbReference type="RefSeq" id="WP_066979207.1">
    <property type="nucleotide sequence ID" value="NZ_LUUI01000077.1"/>
</dbReference>
<dbReference type="NCBIfam" id="TIGR00229">
    <property type="entry name" value="sensory_box"/>
    <property type="match status" value="4"/>
</dbReference>
<keyword evidence="5 7" id="KW-1133">Transmembrane helix</keyword>
<dbReference type="SUPFAM" id="SSF55785">
    <property type="entry name" value="PYP-like sensor domain (PAS domain)"/>
    <property type="match status" value="5"/>
</dbReference>
<dbReference type="NCBIfam" id="TIGR00254">
    <property type="entry name" value="GGDEF"/>
    <property type="match status" value="1"/>
</dbReference>
<dbReference type="PROSITE" id="PS50113">
    <property type="entry name" value="PAC"/>
    <property type="match status" value="3"/>
</dbReference>
<gene>
    <name evidence="12" type="ORF">A1359_04880</name>
</gene>
<feature type="transmembrane region" description="Helical" evidence="7">
    <location>
        <begin position="120"/>
        <end position="143"/>
    </location>
</feature>
<dbReference type="GO" id="GO:0003824">
    <property type="term" value="F:catalytic activity"/>
    <property type="evidence" value="ECO:0007669"/>
    <property type="project" value="UniProtKB-ARBA"/>
</dbReference>
<dbReference type="Gene3D" id="3.30.450.20">
    <property type="entry name" value="PAS domain"/>
    <property type="match status" value="5"/>
</dbReference>
<keyword evidence="6 7" id="KW-0472">Membrane</keyword>
<feature type="transmembrane region" description="Helical" evidence="7">
    <location>
        <begin position="155"/>
        <end position="174"/>
    </location>
</feature>
<feature type="domain" description="PAC" evidence="9">
    <location>
        <begin position="759"/>
        <end position="814"/>
    </location>
</feature>
<evidence type="ECO:0000259" key="10">
    <source>
        <dbReference type="PROSITE" id="PS50883"/>
    </source>
</evidence>
<feature type="transmembrane region" description="Helical" evidence="7">
    <location>
        <begin position="271"/>
        <end position="290"/>
    </location>
</feature>
<organism evidence="12 13">
    <name type="scientific">Methylomonas lenta</name>
    <dbReference type="NCBI Taxonomy" id="980561"/>
    <lineage>
        <taxon>Bacteria</taxon>
        <taxon>Pseudomonadati</taxon>
        <taxon>Pseudomonadota</taxon>
        <taxon>Gammaproteobacteria</taxon>
        <taxon>Methylococcales</taxon>
        <taxon>Methylococcaceae</taxon>
        <taxon>Methylomonas</taxon>
    </lineage>
</organism>
<dbReference type="Gene3D" id="3.20.20.450">
    <property type="entry name" value="EAL domain"/>
    <property type="match status" value="1"/>
</dbReference>
<dbReference type="SMART" id="SM00091">
    <property type="entry name" value="PAS"/>
    <property type="match status" value="5"/>
</dbReference>
<evidence type="ECO:0000256" key="1">
    <source>
        <dbReference type="ARBA" id="ARBA00001946"/>
    </source>
</evidence>
<evidence type="ECO:0000259" key="11">
    <source>
        <dbReference type="PROSITE" id="PS50887"/>
    </source>
</evidence>
<dbReference type="InterPro" id="IPR043128">
    <property type="entry name" value="Rev_trsase/Diguanyl_cyclase"/>
</dbReference>
<evidence type="ECO:0000256" key="6">
    <source>
        <dbReference type="ARBA" id="ARBA00023136"/>
    </source>
</evidence>
<dbReference type="InterPro" id="IPR000160">
    <property type="entry name" value="GGDEF_dom"/>
</dbReference>
<dbReference type="InterPro" id="IPR000700">
    <property type="entry name" value="PAS-assoc_C"/>
</dbReference>
<evidence type="ECO:0000256" key="4">
    <source>
        <dbReference type="ARBA" id="ARBA00022692"/>
    </source>
</evidence>
<dbReference type="Pfam" id="PF00990">
    <property type="entry name" value="GGDEF"/>
    <property type="match status" value="1"/>
</dbReference>
<dbReference type="Gene3D" id="3.30.70.270">
    <property type="match status" value="1"/>
</dbReference>
<feature type="domain" description="GGDEF" evidence="11">
    <location>
        <begin position="968"/>
        <end position="1101"/>
    </location>
</feature>
<dbReference type="InterPro" id="IPR013656">
    <property type="entry name" value="PAS_4"/>
</dbReference>
<feature type="transmembrane region" description="Helical" evidence="7">
    <location>
        <begin position="240"/>
        <end position="259"/>
    </location>
</feature>
<evidence type="ECO:0000256" key="2">
    <source>
        <dbReference type="ARBA" id="ARBA00004651"/>
    </source>
</evidence>
<dbReference type="InterPro" id="IPR052155">
    <property type="entry name" value="Biofilm_reg_signaling"/>
</dbReference>
<dbReference type="Proteomes" id="UP000078476">
    <property type="component" value="Unassembled WGS sequence"/>
</dbReference>
<keyword evidence="3" id="KW-1003">Cell membrane</keyword>
<evidence type="ECO:0000256" key="5">
    <source>
        <dbReference type="ARBA" id="ARBA00022989"/>
    </source>
</evidence>
<dbReference type="PANTHER" id="PTHR44757:SF2">
    <property type="entry name" value="BIOFILM ARCHITECTURE MAINTENANCE PROTEIN MBAA"/>
    <property type="match status" value="1"/>
</dbReference>
<feature type="domain" description="EAL" evidence="10">
    <location>
        <begin position="1110"/>
        <end position="1363"/>
    </location>
</feature>
<dbReference type="Pfam" id="PF13188">
    <property type="entry name" value="PAS_8"/>
    <property type="match status" value="2"/>
</dbReference>
<dbReference type="EMBL" id="LUUI01000077">
    <property type="protein sequence ID" value="OAI18691.1"/>
    <property type="molecule type" value="Genomic_DNA"/>
</dbReference>
<dbReference type="InterPro" id="IPR029787">
    <property type="entry name" value="Nucleotide_cyclase"/>
</dbReference>
<evidence type="ECO:0000256" key="3">
    <source>
        <dbReference type="ARBA" id="ARBA00022475"/>
    </source>
</evidence>
<dbReference type="Pfam" id="PF05231">
    <property type="entry name" value="MASE1"/>
    <property type="match status" value="1"/>
</dbReference>
<keyword evidence="13" id="KW-1185">Reference proteome</keyword>
<dbReference type="SUPFAM" id="SSF55073">
    <property type="entry name" value="Nucleotide cyclase"/>
    <property type="match status" value="1"/>
</dbReference>
<dbReference type="CDD" id="cd00130">
    <property type="entry name" value="PAS"/>
    <property type="match status" value="4"/>
</dbReference>
<dbReference type="SMART" id="SM00267">
    <property type="entry name" value="GGDEF"/>
    <property type="match status" value="1"/>
</dbReference>
<evidence type="ECO:0000259" key="9">
    <source>
        <dbReference type="PROSITE" id="PS50113"/>
    </source>
</evidence>
<dbReference type="InterPro" id="IPR007895">
    <property type="entry name" value="MASE1"/>
</dbReference>
<dbReference type="InterPro" id="IPR001633">
    <property type="entry name" value="EAL_dom"/>
</dbReference>
<dbReference type="InterPro" id="IPR001610">
    <property type="entry name" value="PAC"/>
</dbReference>
<evidence type="ECO:0000313" key="12">
    <source>
        <dbReference type="EMBL" id="OAI18691.1"/>
    </source>
</evidence>
<dbReference type="CDD" id="cd01948">
    <property type="entry name" value="EAL"/>
    <property type="match status" value="1"/>
</dbReference>
<accession>A0A177NLF2</accession>
<dbReference type="Pfam" id="PF08448">
    <property type="entry name" value="PAS_4"/>
    <property type="match status" value="2"/>
</dbReference>
<name>A0A177NLF2_9GAMM</name>
<dbReference type="GO" id="GO:0005886">
    <property type="term" value="C:plasma membrane"/>
    <property type="evidence" value="ECO:0007669"/>
    <property type="project" value="UniProtKB-SubCell"/>
</dbReference>
<feature type="transmembrane region" description="Helical" evidence="7">
    <location>
        <begin position="77"/>
        <end position="99"/>
    </location>
</feature>
<feature type="domain" description="PAS" evidence="8">
    <location>
        <begin position="562"/>
        <end position="602"/>
    </location>
</feature>
<feature type="transmembrane region" description="Helical" evidence="7">
    <location>
        <begin position="186"/>
        <end position="205"/>
    </location>
</feature>
<keyword evidence="4 7" id="KW-0812">Transmembrane</keyword>
<dbReference type="STRING" id="980561.A1359_04880"/>
<feature type="domain" description="PAS" evidence="8">
    <location>
        <begin position="690"/>
        <end position="768"/>
    </location>
</feature>
<dbReference type="CDD" id="cd01949">
    <property type="entry name" value="GGDEF"/>
    <property type="match status" value="1"/>
</dbReference>
<dbReference type="SUPFAM" id="SSF141868">
    <property type="entry name" value="EAL domain-like"/>
    <property type="match status" value="1"/>
</dbReference>
<feature type="domain" description="PAC" evidence="9">
    <location>
        <begin position="884"/>
        <end position="936"/>
    </location>
</feature>
<dbReference type="PROSITE" id="PS50883">
    <property type="entry name" value="EAL"/>
    <property type="match status" value="1"/>
</dbReference>
<dbReference type="PANTHER" id="PTHR44757">
    <property type="entry name" value="DIGUANYLATE CYCLASE DGCP"/>
    <property type="match status" value="1"/>
</dbReference>
<comment type="subcellular location">
    <subcellularLocation>
        <location evidence="2">Cell membrane</location>
        <topology evidence="2">Multi-pass membrane protein</topology>
    </subcellularLocation>
</comment>
<dbReference type="Pfam" id="PF13426">
    <property type="entry name" value="PAS_9"/>
    <property type="match status" value="1"/>
</dbReference>
<feature type="domain" description="PAS" evidence="8">
    <location>
        <begin position="818"/>
        <end position="856"/>
    </location>
</feature>
<protein>
    <submittedName>
        <fullName evidence="12">Diguanylate cyclase</fullName>
    </submittedName>
</protein>
<dbReference type="FunFam" id="3.30.70.270:FF:000001">
    <property type="entry name" value="Diguanylate cyclase domain protein"/>
    <property type="match status" value="1"/>
</dbReference>
<comment type="caution">
    <text evidence="12">The sequence shown here is derived from an EMBL/GenBank/DDBJ whole genome shotgun (WGS) entry which is preliminary data.</text>
</comment>
<reference evidence="12 13" key="1">
    <citation type="submission" date="2016-03" db="EMBL/GenBank/DDBJ databases">
        <authorList>
            <person name="Ploux O."/>
        </authorList>
    </citation>
    <scope>NUCLEOTIDE SEQUENCE [LARGE SCALE GENOMIC DNA]</scope>
    <source>
        <strain evidence="12 13">R-45370</strain>
    </source>
</reference>
<evidence type="ECO:0000259" key="8">
    <source>
        <dbReference type="PROSITE" id="PS50112"/>
    </source>
</evidence>
<dbReference type="InterPro" id="IPR035965">
    <property type="entry name" value="PAS-like_dom_sf"/>
</dbReference>
<evidence type="ECO:0000313" key="13">
    <source>
        <dbReference type="Proteomes" id="UP000078476"/>
    </source>
</evidence>
<proteinExistence type="predicted"/>
<dbReference type="SMART" id="SM00052">
    <property type="entry name" value="EAL"/>
    <property type="match status" value="1"/>
</dbReference>
<feature type="transmembrane region" description="Helical" evidence="7">
    <location>
        <begin position="12"/>
        <end position="32"/>
    </location>
</feature>
<feature type="domain" description="PAC" evidence="9">
    <location>
        <begin position="509"/>
        <end position="561"/>
    </location>
</feature>